<dbReference type="GO" id="GO:0006364">
    <property type="term" value="P:rRNA processing"/>
    <property type="evidence" value="ECO:0007669"/>
    <property type="project" value="UniProtKB-UniRule"/>
</dbReference>
<dbReference type="EC" id="3.1.-.-" evidence="8"/>
<dbReference type="Gene3D" id="3.40.390.30">
    <property type="entry name" value="Metalloproteases ('zincins'), catalytic domain"/>
    <property type="match status" value="1"/>
</dbReference>
<feature type="binding site" evidence="8">
    <location>
        <position position="123"/>
    </location>
    <ligand>
        <name>Zn(2+)</name>
        <dbReference type="ChEBI" id="CHEBI:29105"/>
        <note>catalytic</note>
    </ligand>
</feature>
<name>A0A4R1K3G9_9GAMM</name>
<dbReference type="Proteomes" id="UP000295565">
    <property type="component" value="Unassembled WGS sequence"/>
</dbReference>
<dbReference type="InterPro" id="IPR002036">
    <property type="entry name" value="YbeY"/>
</dbReference>
<evidence type="ECO:0000256" key="8">
    <source>
        <dbReference type="HAMAP-Rule" id="MF_00009"/>
    </source>
</evidence>
<evidence type="ECO:0000256" key="6">
    <source>
        <dbReference type="ARBA" id="ARBA00022801"/>
    </source>
</evidence>
<dbReference type="EMBL" id="SMGD01000011">
    <property type="protein sequence ID" value="TCK58636.1"/>
    <property type="molecule type" value="Genomic_DNA"/>
</dbReference>
<feature type="binding site" evidence="8">
    <location>
        <position position="113"/>
    </location>
    <ligand>
        <name>Zn(2+)</name>
        <dbReference type="ChEBI" id="CHEBI:29105"/>
        <note>catalytic</note>
    </ligand>
</feature>
<dbReference type="OrthoDB" id="9807740at2"/>
<dbReference type="SUPFAM" id="SSF55486">
    <property type="entry name" value="Metalloproteases ('zincins'), catalytic domain"/>
    <property type="match status" value="1"/>
</dbReference>
<proteinExistence type="inferred from homology"/>
<dbReference type="GO" id="GO:0005737">
    <property type="term" value="C:cytoplasm"/>
    <property type="evidence" value="ECO:0007669"/>
    <property type="project" value="UniProtKB-SubCell"/>
</dbReference>
<evidence type="ECO:0000313" key="9">
    <source>
        <dbReference type="EMBL" id="TCK58636.1"/>
    </source>
</evidence>
<dbReference type="Pfam" id="PF02130">
    <property type="entry name" value="YbeY"/>
    <property type="match status" value="1"/>
</dbReference>
<dbReference type="InterPro" id="IPR020549">
    <property type="entry name" value="YbeY_CS"/>
</dbReference>
<dbReference type="GO" id="GO:0008270">
    <property type="term" value="F:zinc ion binding"/>
    <property type="evidence" value="ECO:0007669"/>
    <property type="project" value="UniProtKB-UniRule"/>
</dbReference>
<keyword evidence="4 8" id="KW-0479">Metal-binding</keyword>
<organism evidence="9 10">
    <name type="scientific">Celerinatantimonas diazotrophica</name>
    <dbReference type="NCBI Taxonomy" id="412034"/>
    <lineage>
        <taxon>Bacteria</taxon>
        <taxon>Pseudomonadati</taxon>
        <taxon>Pseudomonadota</taxon>
        <taxon>Gammaproteobacteria</taxon>
        <taxon>Celerinatantimonadaceae</taxon>
        <taxon>Celerinatantimonas</taxon>
    </lineage>
</organism>
<evidence type="ECO:0000256" key="2">
    <source>
        <dbReference type="ARBA" id="ARBA00022517"/>
    </source>
</evidence>
<keyword evidence="8" id="KW-0698">rRNA processing</keyword>
<keyword evidence="2 8" id="KW-0690">Ribosome biogenesis</keyword>
<protein>
    <recommendedName>
        <fullName evidence="8">Endoribonuclease YbeY</fullName>
        <ecNumber evidence="8">3.1.-.-</ecNumber>
    </recommendedName>
</protein>
<accession>A0A4R1K3G9</accession>
<dbReference type="AlphaFoldDB" id="A0A4R1K3G9"/>
<keyword evidence="7 8" id="KW-0862">Zinc</keyword>
<comment type="subcellular location">
    <subcellularLocation>
        <location evidence="8">Cytoplasm</location>
    </subcellularLocation>
</comment>
<comment type="similarity">
    <text evidence="1 8">Belongs to the endoribonuclease YbeY family.</text>
</comment>
<evidence type="ECO:0000256" key="3">
    <source>
        <dbReference type="ARBA" id="ARBA00022722"/>
    </source>
</evidence>
<evidence type="ECO:0000256" key="5">
    <source>
        <dbReference type="ARBA" id="ARBA00022759"/>
    </source>
</evidence>
<comment type="function">
    <text evidence="8">Single strand-specific metallo-endoribonuclease involved in late-stage 70S ribosome quality control and in maturation of the 3' terminus of the 16S rRNA.</text>
</comment>
<dbReference type="GO" id="GO:0004521">
    <property type="term" value="F:RNA endonuclease activity"/>
    <property type="evidence" value="ECO:0007669"/>
    <property type="project" value="UniProtKB-UniRule"/>
</dbReference>
<sequence>MNAIVDRQIACEENGYIPAEEELTLWASEALKACKVEGELTVRIVEPNESQSLNFQFRGKDKPTNVLSFPFTAPAGITTDLLGDLVVCKVIVESEADEQLKPLSHHWAHMVVHGCLHLLGYDHIEDDEAQQMESLEVDILATLGIANPYEDLLDKEL</sequence>
<dbReference type="GO" id="GO:0004222">
    <property type="term" value="F:metalloendopeptidase activity"/>
    <property type="evidence" value="ECO:0007669"/>
    <property type="project" value="InterPro"/>
</dbReference>
<keyword evidence="6 8" id="KW-0378">Hydrolase</keyword>
<keyword evidence="10" id="KW-1185">Reference proteome</keyword>
<dbReference type="HAMAP" id="MF_00009">
    <property type="entry name" value="Endoribonucl_YbeY"/>
    <property type="match status" value="1"/>
</dbReference>
<dbReference type="PROSITE" id="PS01306">
    <property type="entry name" value="UPF0054"/>
    <property type="match status" value="1"/>
</dbReference>
<dbReference type="RefSeq" id="WP_131911600.1">
    <property type="nucleotide sequence ID" value="NZ_OU594967.1"/>
</dbReference>
<keyword evidence="3 8" id="KW-0540">Nuclease</keyword>
<gene>
    <name evidence="8" type="primary">ybeY</name>
    <name evidence="9" type="ORF">EV690_0773</name>
</gene>
<feature type="binding site" evidence="8">
    <location>
        <position position="117"/>
    </location>
    <ligand>
        <name>Zn(2+)</name>
        <dbReference type="ChEBI" id="CHEBI:29105"/>
        <note>catalytic</note>
    </ligand>
</feature>
<evidence type="ECO:0000256" key="1">
    <source>
        <dbReference type="ARBA" id="ARBA00010875"/>
    </source>
</evidence>
<comment type="cofactor">
    <cofactor evidence="8">
        <name>Zn(2+)</name>
        <dbReference type="ChEBI" id="CHEBI:29105"/>
    </cofactor>
    <text evidence="8">Binds 1 zinc ion.</text>
</comment>
<dbReference type="PANTHER" id="PTHR46986">
    <property type="entry name" value="ENDORIBONUCLEASE YBEY, CHLOROPLASTIC"/>
    <property type="match status" value="1"/>
</dbReference>
<evidence type="ECO:0000313" key="10">
    <source>
        <dbReference type="Proteomes" id="UP000295565"/>
    </source>
</evidence>
<evidence type="ECO:0000256" key="7">
    <source>
        <dbReference type="ARBA" id="ARBA00022833"/>
    </source>
</evidence>
<keyword evidence="5 8" id="KW-0255">Endonuclease</keyword>
<reference evidence="9 10" key="1">
    <citation type="submission" date="2019-03" db="EMBL/GenBank/DDBJ databases">
        <title>Genomic Encyclopedia of Type Strains, Phase IV (KMG-IV): sequencing the most valuable type-strain genomes for metagenomic binning, comparative biology and taxonomic classification.</title>
        <authorList>
            <person name="Goeker M."/>
        </authorList>
    </citation>
    <scope>NUCLEOTIDE SEQUENCE [LARGE SCALE GENOMIC DNA]</scope>
    <source>
        <strain evidence="9 10">DSM 18577</strain>
    </source>
</reference>
<dbReference type="PANTHER" id="PTHR46986:SF1">
    <property type="entry name" value="ENDORIBONUCLEASE YBEY, CHLOROPLASTIC"/>
    <property type="match status" value="1"/>
</dbReference>
<comment type="caution">
    <text evidence="9">The sequence shown here is derived from an EMBL/GenBank/DDBJ whole genome shotgun (WGS) entry which is preliminary data.</text>
</comment>
<evidence type="ECO:0000256" key="4">
    <source>
        <dbReference type="ARBA" id="ARBA00022723"/>
    </source>
</evidence>
<keyword evidence="8" id="KW-0963">Cytoplasm</keyword>
<dbReference type="InterPro" id="IPR023091">
    <property type="entry name" value="MetalPrtase_cat_dom_sf_prd"/>
</dbReference>
<dbReference type="NCBIfam" id="TIGR00043">
    <property type="entry name" value="rRNA maturation RNase YbeY"/>
    <property type="match status" value="1"/>
</dbReference>